<evidence type="ECO:0000256" key="3">
    <source>
        <dbReference type="ARBA" id="ARBA00022840"/>
    </source>
</evidence>
<keyword evidence="11" id="KW-0347">Helicase</keyword>
<dbReference type="EC" id="5.6.2.4" evidence="7"/>
<feature type="domain" description="Helicase C-terminal" evidence="10">
    <location>
        <begin position="269"/>
        <end position="425"/>
    </location>
</feature>
<evidence type="ECO:0000256" key="6">
    <source>
        <dbReference type="ARBA" id="ARBA00034617"/>
    </source>
</evidence>
<keyword evidence="3" id="KW-0067">ATP-binding</keyword>
<keyword evidence="11" id="KW-0378">Hydrolase</keyword>
<dbReference type="PROSITE" id="PS51192">
    <property type="entry name" value="HELICASE_ATP_BIND_1"/>
    <property type="match status" value="1"/>
</dbReference>
<evidence type="ECO:0000313" key="12">
    <source>
        <dbReference type="Proteomes" id="UP001362999"/>
    </source>
</evidence>
<dbReference type="AlphaFoldDB" id="A0AAW0AR27"/>
<name>A0AAW0AR27_9AGAR</name>
<evidence type="ECO:0000256" key="8">
    <source>
        <dbReference type="SAM" id="MobiDB-lite"/>
    </source>
</evidence>
<sequence length="709" mass="79349">MVPARGRKWQTPDGINTIRQIVREKIPQWTRGLHEWQIDIVARILDSEDVLCITATGDGKSAIFAVPMVILLEVAQNPSKYRGVTSTGNLHRKKPVGIVIAPTKGLSHNIVHELSQLHVPALACTSEVLTEARCSGRNLTAEIAECRWSIVCVDPEHLTDKQWEYITDSQAFRENIAFACVDEGHLIDEWGAEFRPVFHRIGPFLRGRLPSNISVFALTATLQPGAMTKSICRSLGFRPRAFHLLRRSNERTNVQFILAPLSHGLGGAEFPDLLRFLVEGRKTVIYCATIELCWRVFIYLFRRLPRGPQRLRRVRLYHAICWPDENEETVRLLKDDPLCQIVVATVAFGQGFNVKPLLDSISLGVPKTVAQTLQQGGRVARDPDATGRAIVLAQTSAYSAAEKYLTAQRAAAGKSKTKQSSKGLTTMNNEKALMLTLTGCFIAFFNKLYGNDTPDALLDCISAPRRLPCSNCLPRFVGPLYLPNPARDPRLATFIEPSPASAPLPRPSSQQKLTKKMRATADGHLRTFRADVYSRERARSTHGFTPQVAYFNDATIATVLDNFLQIKSLETVAETIPHWKYCTAHGSRLLALIFELQRDFADEFEAARLERNAKNRQRAKAKRATKEDLDSDEEFPPAEDLAEEPAPVAVSRPKPRRIEKRPLEDSTNAPPRAKRQAVQRRDVVAATFRPPYKTSRRRDAENSGSTTAK</sequence>
<evidence type="ECO:0000256" key="2">
    <source>
        <dbReference type="ARBA" id="ARBA00022741"/>
    </source>
</evidence>
<dbReference type="SMART" id="SM00487">
    <property type="entry name" value="DEXDc"/>
    <property type="match status" value="1"/>
</dbReference>
<keyword evidence="4" id="KW-0238">DNA-binding</keyword>
<dbReference type="GO" id="GO:0000724">
    <property type="term" value="P:double-strand break repair via homologous recombination"/>
    <property type="evidence" value="ECO:0007669"/>
    <property type="project" value="TreeGrafter"/>
</dbReference>
<dbReference type="SUPFAM" id="SSF52540">
    <property type="entry name" value="P-loop containing nucleoside triphosphate hydrolases"/>
    <property type="match status" value="1"/>
</dbReference>
<dbReference type="EMBL" id="JAWWNJ010000053">
    <property type="protein sequence ID" value="KAK7015807.1"/>
    <property type="molecule type" value="Genomic_DNA"/>
</dbReference>
<comment type="caution">
    <text evidence="11">The sequence shown here is derived from an EMBL/GenBank/DDBJ whole genome shotgun (WGS) entry which is preliminary data.</text>
</comment>
<evidence type="ECO:0000256" key="5">
    <source>
        <dbReference type="ARBA" id="ARBA00023235"/>
    </source>
</evidence>
<dbReference type="Pfam" id="PF00270">
    <property type="entry name" value="DEAD"/>
    <property type="match status" value="1"/>
</dbReference>
<dbReference type="Proteomes" id="UP001362999">
    <property type="component" value="Unassembled WGS sequence"/>
</dbReference>
<dbReference type="PANTHER" id="PTHR13710">
    <property type="entry name" value="DNA HELICASE RECQ FAMILY MEMBER"/>
    <property type="match status" value="1"/>
</dbReference>
<dbReference type="InterPro" id="IPR001650">
    <property type="entry name" value="Helicase_C-like"/>
</dbReference>
<dbReference type="GO" id="GO:0043138">
    <property type="term" value="F:3'-5' DNA helicase activity"/>
    <property type="evidence" value="ECO:0007669"/>
    <property type="project" value="UniProtKB-EC"/>
</dbReference>
<dbReference type="GO" id="GO:0005694">
    <property type="term" value="C:chromosome"/>
    <property type="evidence" value="ECO:0007669"/>
    <property type="project" value="TreeGrafter"/>
</dbReference>
<dbReference type="Pfam" id="PF00271">
    <property type="entry name" value="Helicase_C"/>
    <property type="match status" value="1"/>
</dbReference>
<comment type="similarity">
    <text evidence="1">Belongs to the helicase family. RecQ subfamily.</text>
</comment>
<evidence type="ECO:0000259" key="10">
    <source>
        <dbReference type="PROSITE" id="PS51194"/>
    </source>
</evidence>
<evidence type="ECO:0000259" key="9">
    <source>
        <dbReference type="PROSITE" id="PS51192"/>
    </source>
</evidence>
<evidence type="ECO:0000313" key="11">
    <source>
        <dbReference type="EMBL" id="KAK7015807.1"/>
    </source>
</evidence>
<feature type="compositionally biased region" description="Acidic residues" evidence="8">
    <location>
        <begin position="629"/>
        <end position="643"/>
    </location>
</feature>
<evidence type="ECO:0000256" key="4">
    <source>
        <dbReference type="ARBA" id="ARBA00023125"/>
    </source>
</evidence>
<gene>
    <name evidence="11" type="ORF">R3P38DRAFT_2543338</name>
</gene>
<dbReference type="InterPro" id="IPR014001">
    <property type="entry name" value="Helicase_ATP-bd"/>
</dbReference>
<evidence type="ECO:0000256" key="1">
    <source>
        <dbReference type="ARBA" id="ARBA00005446"/>
    </source>
</evidence>
<keyword evidence="12" id="KW-1185">Reference proteome</keyword>
<dbReference type="InterPro" id="IPR027417">
    <property type="entry name" value="P-loop_NTPase"/>
</dbReference>
<protein>
    <recommendedName>
        <fullName evidence="7">DNA 3'-5' helicase</fullName>
        <ecNumber evidence="7">5.6.2.4</ecNumber>
    </recommendedName>
</protein>
<comment type="catalytic activity">
    <reaction evidence="6">
        <text>Couples ATP hydrolysis with the unwinding of duplex DNA by translocating in the 3'-5' direction.</text>
        <dbReference type="EC" id="5.6.2.4"/>
    </reaction>
</comment>
<feature type="region of interest" description="Disordered" evidence="8">
    <location>
        <begin position="614"/>
        <end position="709"/>
    </location>
</feature>
<feature type="domain" description="Helicase ATP-binding" evidence="9">
    <location>
        <begin position="41"/>
        <end position="224"/>
    </location>
</feature>
<organism evidence="11 12">
    <name type="scientific">Favolaschia claudopus</name>
    <dbReference type="NCBI Taxonomy" id="2862362"/>
    <lineage>
        <taxon>Eukaryota</taxon>
        <taxon>Fungi</taxon>
        <taxon>Dikarya</taxon>
        <taxon>Basidiomycota</taxon>
        <taxon>Agaricomycotina</taxon>
        <taxon>Agaricomycetes</taxon>
        <taxon>Agaricomycetidae</taxon>
        <taxon>Agaricales</taxon>
        <taxon>Marasmiineae</taxon>
        <taxon>Mycenaceae</taxon>
        <taxon>Favolaschia</taxon>
    </lineage>
</organism>
<evidence type="ECO:0000256" key="7">
    <source>
        <dbReference type="ARBA" id="ARBA00034808"/>
    </source>
</evidence>
<dbReference type="PANTHER" id="PTHR13710:SF105">
    <property type="entry name" value="ATP-DEPENDENT DNA HELICASE Q1"/>
    <property type="match status" value="1"/>
</dbReference>
<dbReference type="GO" id="GO:0003677">
    <property type="term" value="F:DNA binding"/>
    <property type="evidence" value="ECO:0007669"/>
    <property type="project" value="UniProtKB-KW"/>
</dbReference>
<dbReference type="PROSITE" id="PS51194">
    <property type="entry name" value="HELICASE_CTER"/>
    <property type="match status" value="1"/>
</dbReference>
<dbReference type="GO" id="GO:0005524">
    <property type="term" value="F:ATP binding"/>
    <property type="evidence" value="ECO:0007669"/>
    <property type="project" value="UniProtKB-KW"/>
</dbReference>
<dbReference type="Gene3D" id="3.40.50.300">
    <property type="entry name" value="P-loop containing nucleotide triphosphate hydrolases"/>
    <property type="match status" value="2"/>
</dbReference>
<dbReference type="GO" id="GO:0009378">
    <property type="term" value="F:four-way junction helicase activity"/>
    <property type="evidence" value="ECO:0007669"/>
    <property type="project" value="TreeGrafter"/>
</dbReference>
<proteinExistence type="inferred from homology"/>
<keyword evidence="5" id="KW-0413">Isomerase</keyword>
<feature type="compositionally biased region" description="Basic residues" evidence="8">
    <location>
        <begin position="614"/>
        <end position="623"/>
    </location>
</feature>
<reference evidence="11 12" key="1">
    <citation type="journal article" date="2024" name="J Genomics">
        <title>Draft genome sequencing and assembly of Favolaschia claudopus CIRM-BRFM 2984 isolated from oak limbs.</title>
        <authorList>
            <person name="Navarro D."/>
            <person name="Drula E."/>
            <person name="Chaduli D."/>
            <person name="Cazenave R."/>
            <person name="Ahrendt S."/>
            <person name="Wang J."/>
            <person name="Lipzen A."/>
            <person name="Daum C."/>
            <person name="Barry K."/>
            <person name="Grigoriev I.V."/>
            <person name="Favel A."/>
            <person name="Rosso M.N."/>
            <person name="Martin F."/>
        </authorList>
    </citation>
    <scope>NUCLEOTIDE SEQUENCE [LARGE SCALE GENOMIC DNA]</scope>
    <source>
        <strain evidence="11 12">CIRM-BRFM 2984</strain>
    </source>
</reference>
<accession>A0AAW0AR27</accession>
<dbReference type="InterPro" id="IPR011545">
    <property type="entry name" value="DEAD/DEAH_box_helicase_dom"/>
</dbReference>
<keyword evidence="2" id="KW-0547">Nucleotide-binding</keyword>
<dbReference type="GO" id="GO:0005737">
    <property type="term" value="C:cytoplasm"/>
    <property type="evidence" value="ECO:0007669"/>
    <property type="project" value="TreeGrafter"/>
</dbReference>